<dbReference type="AlphaFoldDB" id="A0A941EB42"/>
<keyword evidence="2" id="KW-1185">Reference proteome</keyword>
<gene>
    <name evidence="1" type="ORF">KDK95_05675</name>
</gene>
<protein>
    <submittedName>
        <fullName evidence="1">Uncharacterized protein</fullName>
    </submittedName>
</protein>
<dbReference type="Proteomes" id="UP000676325">
    <property type="component" value="Unassembled WGS sequence"/>
</dbReference>
<dbReference type="RefSeq" id="WP_212516944.1">
    <property type="nucleotide sequence ID" value="NZ_JAGSOH010000009.1"/>
</dbReference>
<dbReference type="EMBL" id="JAGSOH010000009">
    <property type="protein sequence ID" value="MBR7825789.1"/>
    <property type="molecule type" value="Genomic_DNA"/>
</dbReference>
<evidence type="ECO:0000313" key="1">
    <source>
        <dbReference type="EMBL" id="MBR7825789.1"/>
    </source>
</evidence>
<comment type="caution">
    <text evidence="1">The sequence shown here is derived from an EMBL/GenBank/DDBJ whole genome shotgun (WGS) entry which is preliminary data.</text>
</comment>
<accession>A0A941EB42</accession>
<reference evidence="1" key="1">
    <citation type="submission" date="2021-04" db="EMBL/GenBank/DDBJ databases">
        <title>Genome based classification of Actinospica acidithermotolerans sp. nov., an actinobacterium isolated from an Indonesian hot spring.</title>
        <authorList>
            <person name="Kusuma A.B."/>
            <person name="Putra K.E."/>
            <person name="Nafisah S."/>
            <person name="Loh J."/>
            <person name="Nouioui I."/>
            <person name="Goodfellow M."/>
        </authorList>
    </citation>
    <scope>NUCLEOTIDE SEQUENCE</scope>
    <source>
        <strain evidence="1">MGRD01-02</strain>
    </source>
</reference>
<sequence length="296" mass="32845">MKDQGTTGWFDQDSAWWVKAHRAAAHLRDLDRLVGEYRASVPYAVTAEPAETSGRVPYRLRLLKPVPTVINATIGDVLSNLRAALESVAYEIARLGGGGTLTAEQERAPQFPICSTPNDFDVKFFNARKARGPLYDDRARAALRAVQPFVNVEMLLNEGADMDLDYTLAFELSELHRLDVLWNIDKHRRLAVVTWWPDVFWWTSFGPTQRRLLPGDGTMMDGSILFYVEGGDEGQGDVNHEFNLALIDDPARAVGPEPTAEDAVDLLARLHDHVTGWVLPVIFDRMAYGAPSAGGA</sequence>
<proteinExistence type="predicted"/>
<name>A0A941EB42_9ACTN</name>
<evidence type="ECO:0000313" key="2">
    <source>
        <dbReference type="Proteomes" id="UP000676325"/>
    </source>
</evidence>
<organism evidence="1 2">
    <name type="scientific">Actinospica acidithermotolerans</name>
    <dbReference type="NCBI Taxonomy" id="2828514"/>
    <lineage>
        <taxon>Bacteria</taxon>
        <taxon>Bacillati</taxon>
        <taxon>Actinomycetota</taxon>
        <taxon>Actinomycetes</taxon>
        <taxon>Catenulisporales</taxon>
        <taxon>Actinospicaceae</taxon>
        <taxon>Actinospica</taxon>
    </lineage>
</organism>